<evidence type="ECO:0000313" key="4">
    <source>
        <dbReference type="Proteomes" id="UP000006294"/>
    </source>
</evidence>
<dbReference type="InterPro" id="IPR010572">
    <property type="entry name" value="Tail_dom"/>
</dbReference>
<sequence length="1205" mass="134328">MSQIHIADGQSDNILDYITAKNIISDTHKKSLENTLETYNFITFADKSFSQFLEKRNRIIIPDEDDNLVEFVIFEAHKYRDTEGHKAQVYAHASYLELKKASVIFPGTFTGTASQHGGRALNDTGWEIGIVESDQSISITFDNHTNPYEYLKRIAREFELELDFRVEHNGTKITRRIVDLVERIGTWRGREVTFGKDLDGIRRVEKQDIVTALLGIAPEDENGNRLEVLVEDEEALQRWGRRDEYGNLQHLIEPYVIQSDRSEMTETEARQYTRTALDKRINTQITYETTIVDLENVPGMDNKKIRFGDTIKIKDEKFNPPLYLEARVFELERSVKSKGKKEIKLGDFIEYTEEQVHDVFNQLRKEIRARITRSEMVEHTYSKVEIDQKDQYVFDEGKAFAEAVGIEAEDNAKQFAIEQDSALKIDVEGYADGVASQAEDNAKVYADDVSAQALQQALAESVAKDTYNAKMAEIASDLSEKAGITYVDGKLQIVDGAIADLNAEIDKKADGSTVYTISEVDNMINNTVSKTQYTADINGIISDLETQGTQIGQNTQAIGLKANQSQVDALQGTVNSHDAQLLVMADEISTKVSADYVQSAIDNAVKTETYRIVARRYNGPYNTPTGLYTESGTKLNPIGNDRSYMLSVYDRNTNTWESHETYDVYLSPENADILANDLNNLDNDKLIVLIGAHAPRHNRLEGGLPEAIYRCGGSKDVFEHADWNGSHPSYILVGIPGMGEGGGKEYFAPSSVGWLDVQFFINNGNVDFNGYTDNPITKIESLSAELSVQAGKIEAKADSSTVNALGARVSTAETKISGLEGEITSKVSTTQFNTLSGTVSNLQSTVTQQAGLIAQKVDDGQVRSIFTQEANSFTFQADQINFDGHVFGGNATFKGHLQGATGTFSGEIETSKLRVRAKSVHDFDNFGIEIETAQWQASTTNPYKRTGFIDLNTGNDSLEISRRDLNNNQKPLAGFSLDAEMIDLYGKLTLMPNANDGYANILSLNGGNLDHAYMEFHRNWLGRSAYIGIGSRNSNQFVINAENLSEGILLTGGNVTVRNRLINLPAYNNTTGSPANAYVASNGYFGRSTSAKKYKDFIEKANVDYKRILEIEPHSWYDKGEIKRNGGSIEGLKRYYGAIADHFEDVGLSEYVVYDEETGAVENFNDRAWILLIPNINDIKGDLEKLETENQLLKNELKIIKEMIS</sequence>
<organism evidence="3 4">
    <name type="scientific">Amphibacillus xylanus (strain ATCC 51415 / DSM 6626 / JCM 7361 / LMG 17667 / NBRC 15112 / Ep01)</name>
    <dbReference type="NCBI Taxonomy" id="698758"/>
    <lineage>
        <taxon>Bacteria</taxon>
        <taxon>Bacillati</taxon>
        <taxon>Bacillota</taxon>
        <taxon>Bacilli</taxon>
        <taxon>Bacillales</taxon>
        <taxon>Bacillaceae</taxon>
        <taxon>Amphibacillus</taxon>
    </lineage>
</organism>
<reference evidence="3 4" key="1">
    <citation type="submission" date="2011-01" db="EMBL/GenBank/DDBJ databases">
        <title>Whole genome sequence of Amphibacillus xylinus NBRC 15112.</title>
        <authorList>
            <person name="Nakazawa H."/>
            <person name="Katano Y."/>
            <person name="Nakamura S."/>
            <person name="Sasagawa M."/>
            <person name="Fukada J."/>
            <person name="Arai T."/>
            <person name="Sasakura N."/>
            <person name="Mochizuki D."/>
            <person name="Hosoyama A."/>
            <person name="Harada K."/>
            <person name="Horikawa H."/>
            <person name="Kato Y."/>
            <person name="Harada T."/>
            <person name="Sasaki K."/>
            <person name="Sekiguchi M."/>
            <person name="Hodoyama M."/>
            <person name="Nishiko R."/>
            <person name="Narita H."/>
            <person name="Hanamaki A."/>
            <person name="Hata C."/>
            <person name="Konno Y."/>
            <person name="Niimura Y."/>
            <person name="Yamazaki S."/>
            <person name="Fujita N."/>
        </authorList>
    </citation>
    <scope>NUCLEOTIDE SEQUENCE [LARGE SCALE GENOMIC DNA]</scope>
    <source>
        <strain evidence="4">ATCC 51415 / DSM 6626 / JCM 7361 / LMG 17667 / NBRC 15112 / Ep01</strain>
    </source>
</reference>
<evidence type="ECO:0000256" key="1">
    <source>
        <dbReference type="SAM" id="Coils"/>
    </source>
</evidence>
<feature type="coiled-coil region" evidence="1">
    <location>
        <begin position="1176"/>
        <end position="1203"/>
    </location>
</feature>
<dbReference type="Proteomes" id="UP000006294">
    <property type="component" value="Chromosome"/>
</dbReference>
<keyword evidence="4" id="KW-1185">Reference proteome</keyword>
<feature type="domain" description="Tail spike" evidence="2">
    <location>
        <begin position="120"/>
        <end position="350"/>
    </location>
</feature>
<dbReference type="EMBL" id="AP012050">
    <property type="protein sequence ID" value="BAM46356.1"/>
    <property type="molecule type" value="Genomic_DNA"/>
</dbReference>
<dbReference type="AlphaFoldDB" id="K0J1J1"/>
<name>K0J1J1_AMPXN</name>
<accession>K0J1J1</accession>
<dbReference type="RefSeq" id="WP_015008962.1">
    <property type="nucleotide sequence ID" value="NC_018704.1"/>
</dbReference>
<dbReference type="Pfam" id="PF06605">
    <property type="entry name" value="Prophage_tail"/>
    <property type="match status" value="1"/>
</dbReference>
<dbReference type="HOGENOM" id="CLU_006877_0_0_9"/>
<dbReference type="InterPro" id="IPR007119">
    <property type="entry name" value="Phage_tail_spike_N"/>
</dbReference>
<gene>
    <name evidence="3" type="ordered locus">AXY_02240</name>
</gene>
<dbReference type="PATRIC" id="fig|698758.3.peg.227"/>
<keyword evidence="1" id="KW-0175">Coiled coil</keyword>
<dbReference type="eggNOG" id="COG5314">
    <property type="taxonomic scope" value="Bacteria"/>
</dbReference>
<protein>
    <recommendedName>
        <fullName evidence="2">Tail spike domain-containing protein</fullName>
    </recommendedName>
</protein>
<proteinExistence type="predicted"/>
<evidence type="ECO:0000259" key="2">
    <source>
        <dbReference type="Pfam" id="PF06605"/>
    </source>
</evidence>
<dbReference type="eggNOG" id="COG0497">
    <property type="taxonomic scope" value="Bacteria"/>
</dbReference>
<dbReference type="OrthoDB" id="2240714at2"/>
<dbReference type="Gene3D" id="1.20.5.340">
    <property type="match status" value="1"/>
</dbReference>
<dbReference type="NCBIfam" id="TIGR01665">
    <property type="entry name" value="put_anti_recept"/>
    <property type="match status" value="1"/>
</dbReference>
<evidence type="ECO:0000313" key="3">
    <source>
        <dbReference type="EMBL" id="BAM46356.1"/>
    </source>
</evidence>
<dbReference type="KEGG" id="axl:AXY_02240"/>
<dbReference type="STRING" id="698758.AXY_02240"/>